<dbReference type="InterPro" id="IPR017853">
    <property type="entry name" value="GH"/>
</dbReference>
<dbReference type="PIRSF" id="PIRSF001084">
    <property type="entry name" value="B-galactosidase"/>
    <property type="match status" value="1"/>
</dbReference>
<dbReference type="RefSeq" id="WP_014732017.1">
    <property type="nucleotide sequence ID" value="NC_017934.1"/>
</dbReference>
<feature type="domain" description="Glycoside hydrolase family 42 N-terminal" evidence="12">
    <location>
        <begin position="8"/>
        <end position="373"/>
    </location>
</feature>
<dbReference type="Gene3D" id="3.20.20.80">
    <property type="entry name" value="Glycosidases"/>
    <property type="match status" value="1"/>
</dbReference>
<feature type="domain" description="Beta-galactosidase trimerisation" evidence="13">
    <location>
        <begin position="382"/>
        <end position="569"/>
    </location>
</feature>
<dbReference type="eggNOG" id="COG1874">
    <property type="taxonomic scope" value="Bacteria"/>
</dbReference>
<accession>I2F8S1</accession>
<dbReference type="EMBL" id="CP003532">
    <property type="protein sequence ID" value="AFK08324.1"/>
    <property type="molecule type" value="Genomic_DNA"/>
</dbReference>
<dbReference type="InterPro" id="IPR003476">
    <property type="entry name" value="Glyco_hydro_42"/>
</dbReference>
<keyword evidence="5 8" id="KW-0378">Hydrolase</keyword>
<dbReference type="GO" id="GO:0009341">
    <property type="term" value="C:beta-galactosidase complex"/>
    <property type="evidence" value="ECO:0007669"/>
    <property type="project" value="InterPro"/>
</dbReference>
<feature type="binding site" evidence="11">
    <location>
        <position position="154"/>
    </location>
    <ligand>
        <name>Zn(2+)</name>
        <dbReference type="ChEBI" id="CHEBI:29105"/>
    </ligand>
</feature>
<dbReference type="Pfam" id="PF08532">
    <property type="entry name" value="Glyco_hydro_42M"/>
    <property type="match status" value="1"/>
</dbReference>
<dbReference type="SUPFAM" id="SSF51445">
    <property type="entry name" value="(Trans)glycosidases"/>
    <property type="match status" value="1"/>
</dbReference>
<evidence type="ECO:0000256" key="10">
    <source>
        <dbReference type="PIRSR" id="PIRSR001084-2"/>
    </source>
</evidence>
<evidence type="ECO:0000256" key="4">
    <source>
        <dbReference type="ARBA" id="ARBA00022723"/>
    </source>
</evidence>
<feature type="binding site" evidence="11">
    <location>
        <position position="152"/>
    </location>
    <ligand>
        <name>Zn(2+)</name>
        <dbReference type="ChEBI" id="CHEBI:29105"/>
    </ligand>
</feature>
<dbReference type="GO" id="GO:0005975">
    <property type="term" value="P:carbohydrate metabolic process"/>
    <property type="evidence" value="ECO:0007669"/>
    <property type="project" value="InterPro"/>
</dbReference>
<feature type="active site" description="Nucleophile" evidence="9">
    <location>
        <position position="296"/>
    </location>
</feature>
<evidence type="ECO:0000256" key="3">
    <source>
        <dbReference type="ARBA" id="ARBA00012756"/>
    </source>
</evidence>
<evidence type="ECO:0000259" key="12">
    <source>
        <dbReference type="Pfam" id="PF02449"/>
    </source>
</evidence>
<dbReference type="Proteomes" id="UP000002881">
    <property type="component" value="Chromosome"/>
</dbReference>
<reference evidence="14 15" key="1">
    <citation type="journal article" date="2012" name="Genome Biol. Evol.">
        <title>Genome Sequence of the Mesophilic Thermotogales Bacterium Mesotoga prima MesG1.Ag.4.2 Reveals the Largest Thermotogales Genome To Date.</title>
        <authorList>
            <person name="Zhaxybayeva O."/>
            <person name="Swithers K.S."/>
            <person name="Foght J."/>
            <person name="Green A.G."/>
            <person name="Bruce D."/>
            <person name="Detter C."/>
            <person name="Han S."/>
            <person name="Teshima H."/>
            <person name="Han J."/>
            <person name="Woyke T."/>
            <person name="Pitluck S."/>
            <person name="Nolan M."/>
            <person name="Ivanova N."/>
            <person name="Pati A."/>
            <person name="Land M.L."/>
            <person name="Dlutek M."/>
            <person name="Doolittle W.F."/>
            <person name="Noll K.M."/>
            <person name="Nesbo C.L."/>
        </authorList>
    </citation>
    <scope>NUCLEOTIDE SEQUENCE [LARGE SCALE GENOMIC DNA]</scope>
    <source>
        <strain evidence="15">mesG1.Ag.4.2</strain>
    </source>
</reference>
<dbReference type="HOGENOM" id="CLU_012430_1_0_0"/>
<evidence type="ECO:0000256" key="11">
    <source>
        <dbReference type="PIRSR" id="PIRSR001084-3"/>
    </source>
</evidence>
<dbReference type="GO" id="GO:0046872">
    <property type="term" value="F:metal ion binding"/>
    <property type="evidence" value="ECO:0007669"/>
    <property type="project" value="UniProtKB-KW"/>
</dbReference>
<comment type="catalytic activity">
    <reaction evidence="1 8">
        <text>Hydrolysis of terminal non-reducing beta-D-galactose residues in beta-D-galactosides.</text>
        <dbReference type="EC" id="3.2.1.23"/>
    </reaction>
</comment>
<evidence type="ECO:0000256" key="9">
    <source>
        <dbReference type="PIRSR" id="PIRSR001084-1"/>
    </source>
</evidence>
<keyword evidence="15" id="KW-1185">Reference proteome</keyword>
<feature type="binding site" evidence="10">
    <location>
        <position position="304"/>
    </location>
    <ligand>
        <name>substrate</name>
    </ligand>
</feature>
<evidence type="ECO:0000259" key="13">
    <source>
        <dbReference type="Pfam" id="PF08532"/>
    </source>
</evidence>
<dbReference type="InterPro" id="IPR013738">
    <property type="entry name" value="Beta_galactosidase_Trimer"/>
</dbReference>
<gene>
    <name evidence="14" type="ORF">Theba_2729</name>
</gene>
<comment type="similarity">
    <text evidence="2 8">Belongs to the glycosyl hydrolase 42 family.</text>
</comment>
<feature type="active site" description="Proton donor" evidence="9">
    <location>
        <position position="143"/>
    </location>
</feature>
<evidence type="ECO:0000256" key="8">
    <source>
        <dbReference type="PIRNR" id="PIRNR001084"/>
    </source>
</evidence>
<dbReference type="GeneID" id="87108425"/>
<dbReference type="InterPro" id="IPR029062">
    <property type="entry name" value="Class_I_gatase-like"/>
</dbReference>
<evidence type="ECO:0000256" key="6">
    <source>
        <dbReference type="ARBA" id="ARBA00022833"/>
    </source>
</evidence>
<feature type="binding site" evidence="10">
    <location>
        <position position="104"/>
    </location>
    <ligand>
        <name>substrate</name>
    </ligand>
</feature>
<feature type="binding site" evidence="11">
    <location>
        <position position="108"/>
    </location>
    <ligand>
        <name>Zn(2+)</name>
        <dbReference type="ChEBI" id="CHEBI:29105"/>
    </ligand>
</feature>
<dbReference type="PANTHER" id="PTHR36447">
    <property type="entry name" value="BETA-GALACTOSIDASE GANA"/>
    <property type="match status" value="1"/>
</dbReference>
<evidence type="ECO:0000256" key="5">
    <source>
        <dbReference type="ARBA" id="ARBA00022801"/>
    </source>
</evidence>
<feature type="binding site" evidence="10">
    <location>
        <position position="142"/>
    </location>
    <ligand>
        <name>substrate</name>
    </ligand>
</feature>
<keyword evidence="6 11" id="KW-0862">Zinc</keyword>
<dbReference type="Gene3D" id="3.40.50.880">
    <property type="match status" value="1"/>
</dbReference>
<evidence type="ECO:0000256" key="2">
    <source>
        <dbReference type="ARBA" id="ARBA00005940"/>
    </source>
</evidence>
<sequence>MNWFGAAYYPEHWPRERWKKDVRTMGEIGINVVRIGEFSWSVVERKRGEIDFSVLDEAVDLLNSEGIKVIMGTPTCTPPPWLTKEFPEILQKDVNGLVIASGSRRHYCFNSKIYREETSRIVEAFADHFGNDPRIVAWQIDNEFGCHNSTVCFCENCAVAFRDWLKKKYGSIDKLNKAWGTVFWSQIFNDWEEIEPPRRTLTSPNPSLVLDYRRFSSDSAIDYHNLQREIIMRKSEAPITHNLMVNFTEIDYKKLSDSIDFVSWDNYIVGDYDPDLQALNHDLMRSLKKQPFLVMEQQPGRVNWRAVNPSYESSQLSFWVKQSFAHGAFGSLIFRFRQLPFGSEQFHTGLIDYDGEPTERAQAFSKAIEKLTDWSVVVPQREAAIYIDYENFWINDTDNLNNKFDLLIDGILPVYKSVRSLGYNVDFVFPGDSLEGYLLAFVPSSFKLERCFVEELRKFKGDIFFTALTDQKDGRNFIRKTEESFITELMGLRVVDAGGIETKVEISFADHVFNGSFVVEKILPSEDCEVLAVYLNGPFTNHPALIKRANMYYLSTVPEIVSFQTLLIEAGIERKASGPGRVIKGESNTILQNPFPHSITMEVGGKDYTLNEYEVRRVQTGLSKNNR</sequence>
<keyword evidence="7 8" id="KW-0326">Glycosidase</keyword>
<dbReference type="EC" id="3.2.1.23" evidence="3 8"/>
<evidence type="ECO:0000313" key="14">
    <source>
        <dbReference type="EMBL" id="AFK08324.1"/>
    </source>
</evidence>
<dbReference type="STRING" id="660470.Theba_2729"/>
<feature type="binding site" evidence="11">
    <location>
        <position position="157"/>
    </location>
    <ligand>
        <name>Zn(2+)</name>
        <dbReference type="ChEBI" id="CHEBI:29105"/>
    </ligand>
</feature>
<dbReference type="PANTHER" id="PTHR36447:SF2">
    <property type="entry name" value="BETA-GALACTOSIDASE YESZ"/>
    <property type="match status" value="1"/>
</dbReference>
<evidence type="ECO:0000256" key="7">
    <source>
        <dbReference type="ARBA" id="ARBA00023295"/>
    </source>
</evidence>
<dbReference type="GO" id="GO:0004565">
    <property type="term" value="F:beta-galactosidase activity"/>
    <property type="evidence" value="ECO:0007669"/>
    <property type="project" value="UniProtKB-EC"/>
</dbReference>
<name>I2F8S1_9BACT</name>
<proteinExistence type="inferred from homology"/>
<evidence type="ECO:0000256" key="1">
    <source>
        <dbReference type="ARBA" id="ARBA00001412"/>
    </source>
</evidence>
<dbReference type="Pfam" id="PF02449">
    <property type="entry name" value="Glyco_hydro_42"/>
    <property type="match status" value="1"/>
</dbReference>
<dbReference type="SUPFAM" id="SSF52317">
    <property type="entry name" value="Class I glutamine amidotransferase-like"/>
    <property type="match status" value="1"/>
</dbReference>
<dbReference type="CDD" id="cd03143">
    <property type="entry name" value="A4_beta-galactosidase_middle_domain"/>
    <property type="match status" value="1"/>
</dbReference>
<keyword evidence="4 11" id="KW-0479">Metal-binding</keyword>
<dbReference type="InterPro" id="IPR013529">
    <property type="entry name" value="Glyco_hydro_42_N"/>
</dbReference>
<protein>
    <recommendedName>
        <fullName evidence="3 8">Beta-galactosidase</fullName>
        <shortName evidence="8">Beta-gal</shortName>
        <ecNumber evidence="3 8">3.2.1.23</ecNumber>
    </recommendedName>
</protein>
<organism evidence="14 15">
    <name type="scientific">Mesotoga prima MesG1.Ag.4.2</name>
    <dbReference type="NCBI Taxonomy" id="660470"/>
    <lineage>
        <taxon>Bacteria</taxon>
        <taxon>Thermotogati</taxon>
        <taxon>Thermotogota</taxon>
        <taxon>Thermotogae</taxon>
        <taxon>Kosmotogales</taxon>
        <taxon>Kosmotogaceae</taxon>
        <taxon>Mesotoga</taxon>
    </lineage>
</organism>
<dbReference type="KEGG" id="mpg:Theba_2729"/>
<dbReference type="AlphaFoldDB" id="I2F8S1"/>
<evidence type="ECO:0000313" key="15">
    <source>
        <dbReference type="Proteomes" id="UP000002881"/>
    </source>
</evidence>